<protein>
    <recommendedName>
        <fullName evidence="1">JmjC domain-containing protein</fullName>
    </recommendedName>
</protein>
<name>H2YNI6_CIOSA</name>
<dbReference type="SUPFAM" id="SSF51197">
    <property type="entry name" value="Clavaminate synthase-like"/>
    <property type="match status" value="1"/>
</dbReference>
<dbReference type="HOGENOM" id="CLU_1528528_0_0_1"/>
<evidence type="ECO:0000313" key="3">
    <source>
        <dbReference type="Proteomes" id="UP000007875"/>
    </source>
</evidence>
<dbReference type="InterPro" id="IPR014710">
    <property type="entry name" value="RmlC-like_jellyroll"/>
</dbReference>
<proteinExistence type="predicted"/>
<dbReference type="STRING" id="51511.ENSCSAVP00000006893"/>
<dbReference type="Gene3D" id="2.60.120.10">
    <property type="entry name" value="Jelly Rolls"/>
    <property type="match status" value="1"/>
</dbReference>
<dbReference type="InParanoid" id="H2YNI6"/>
<accession>H2YNI6</accession>
<reference evidence="2" key="3">
    <citation type="submission" date="2025-09" db="UniProtKB">
        <authorList>
            <consortium name="Ensembl"/>
        </authorList>
    </citation>
    <scope>IDENTIFICATION</scope>
</reference>
<evidence type="ECO:0000313" key="2">
    <source>
        <dbReference type="Ensembl" id="ENSCSAVP00000006893.1"/>
    </source>
</evidence>
<dbReference type="PROSITE" id="PS51184">
    <property type="entry name" value="JMJC"/>
    <property type="match status" value="1"/>
</dbReference>
<organism evidence="2 3">
    <name type="scientific">Ciona savignyi</name>
    <name type="common">Pacific transparent sea squirt</name>
    <dbReference type="NCBI Taxonomy" id="51511"/>
    <lineage>
        <taxon>Eukaryota</taxon>
        <taxon>Metazoa</taxon>
        <taxon>Chordata</taxon>
        <taxon>Tunicata</taxon>
        <taxon>Ascidiacea</taxon>
        <taxon>Phlebobranchia</taxon>
        <taxon>Cionidae</taxon>
        <taxon>Ciona</taxon>
    </lineage>
</organism>
<dbReference type="AlphaFoldDB" id="H2YNI6"/>
<dbReference type="Proteomes" id="UP000007875">
    <property type="component" value="Unassembled WGS sequence"/>
</dbReference>
<dbReference type="Ensembl" id="ENSCSAVT00000006980.1">
    <property type="protein sequence ID" value="ENSCSAVP00000006893.1"/>
    <property type="gene ID" value="ENSCSAVG00000004115.1"/>
</dbReference>
<reference evidence="3" key="1">
    <citation type="submission" date="2003-08" db="EMBL/GenBank/DDBJ databases">
        <authorList>
            <person name="Birren B."/>
            <person name="Nusbaum C."/>
            <person name="Abebe A."/>
            <person name="Abouelleil A."/>
            <person name="Adekoya E."/>
            <person name="Ait-zahra M."/>
            <person name="Allen N."/>
            <person name="Allen T."/>
            <person name="An P."/>
            <person name="Anderson M."/>
            <person name="Anderson S."/>
            <person name="Arachchi H."/>
            <person name="Armbruster J."/>
            <person name="Bachantsang P."/>
            <person name="Baldwin J."/>
            <person name="Barry A."/>
            <person name="Bayul T."/>
            <person name="Blitshsteyn B."/>
            <person name="Bloom T."/>
            <person name="Blye J."/>
            <person name="Boguslavskiy L."/>
            <person name="Borowsky M."/>
            <person name="Boukhgalter B."/>
            <person name="Brunache A."/>
            <person name="Butler J."/>
            <person name="Calixte N."/>
            <person name="Calvo S."/>
            <person name="Camarata J."/>
            <person name="Campo K."/>
            <person name="Chang J."/>
            <person name="Cheshatsang Y."/>
            <person name="Citroen M."/>
            <person name="Collymore A."/>
            <person name="Considine T."/>
            <person name="Cook A."/>
            <person name="Cooke P."/>
            <person name="Corum B."/>
            <person name="Cuomo C."/>
            <person name="David R."/>
            <person name="Dawoe T."/>
            <person name="Degray S."/>
            <person name="Dodge S."/>
            <person name="Dooley K."/>
            <person name="Dorje P."/>
            <person name="Dorjee K."/>
            <person name="Dorris L."/>
            <person name="Duffey N."/>
            <person name="Dupes A."/>
            <person name="Elkins T."/>
            <person name="Engels R."/>
            <person name="Erickson J."/>
            <person name="Farina A."/>
            <person name="Faro S."/>
            <person name="Ferreira P."/>
            <person name="Fischer H."/>
            <person name="Fitzgerald M."/>
            <person name="Foley K."/>
            <person name="Gage D."/>
            <person name="Galagan J."/>
            <person name="Gearin G."/>
            <person name="Gnerre S."/>
            <person name="Gnirke A."/>
            <person name="Goyette A."/>
            <person name="Graham J."/>
            <person name="Grandbois E."/>
            <person name="Gyaltsen K."/>
            <person name="Hafez N."/>
            <person name="Hagopian D."/>
            <person name="Hagos B."/>
            <person name="Hall J."/>
            <person name="Hatcher B."/>
            <person name="Heller A."/>
            <person name="Higgins H."/>
            <person name="Honan T."/>
            <person name="Horn A."/>
            <person name="Houde N."/>
            <person name="Hughes L."/>
            <person name="Hulme W."/>
            <person name="Husby E."/>
            <person name="Iliev I."/>
            <person name="Jaffe D."/>
            <person name="Jones C."/>
            <person name="Kamal M."/>
            <person name="Kamat A."/>
            <person name="Kamvysselis M."/>
            <person name="Karlsson E."/>
            <person name="Kells C."/>
            <person name="Kieu A."/>
            <person name="Kisner P."/>
            <person name="Kodira C."/>
            <person name="Kulbokas E."/>
            <person name="Labutti K."/>
            <person name="Lama D."/>
            <person name="Landers T."/>
            <person name="Leger J."/>
            <person name="Levine S."/>
            <person name="Lewis D."/>
            <person name="Lewis T."/>
            <person name="Lindblad-toh K."/>
            <person name="Liu X."/>
            <person name="Lokyitsang T."/>
            <person name="Lokyitsang Y."/>
            <person name="Lucien O."/>
            <person name="Lui A."/>
            <person name="Ma L.J."/>
            <person name="Mabbitt R."/>
            <person name="Macdonald J."/>
            <person name="Maclean C."/>
            <person name="Major J."/>
            <person name="Manning J."/>
            <person name="Marabella R."/>
            <person name="Maru K."/>
            <person name="Matthews C."/>
            <person name="Mauceli E."/>
            <person name="Mccarthy M."/>
            <person name="Mcdonough S."/>
            <person name="Mcghee T."/>
            <person name="Meldrim J."/>
            <person name="Meneus L."/>
            <person name="Mesirov J."/>
            <person name="Mihalev A."/>
            <person name="Mihova T."/>
            <person name="Mikkelsen T."/>
            <person name="Mlenga V."/>
            <person name="Moru K."/>
            <person name="Mozes J."/>
            <person name="Mulrain L."/>
            <person name="Munson G."/>
            <person name="Naylor J."/>
            <person name="Newes C."/>
            <person name="Nguyen C."/>
            <person name="Nguyen N."/>
            <person name="Nguyen T."/>
            <person name="Nicol R."/>
            <person name="Nielsen C."/>
            <person name="Nizzari M."/>
            <person name="Norbu C."/>
            <person name="Norbu N."/>
            <person name="O'donnell P."/>
            <person name="Okoawo O."/>
            <person name="O'leary S."/>
            <person name="Omotosho B."/>
            <person name="O'neill K."/>
            <person name="Osman S."/>
            <person name="Parker S."/>
            <person name="Perrin D."/>
            <person name="Phunkhang P."/>
            <person name="Piqani B."/>
            <person name="Purcell S."/>
            <person name="Rachupka T."/>
            <person name="Ramasamy U."/>
            <person name="Rameau R."/>
            <person name="Ray V."/>
            <person name="Raymond C."/>
            <person name="Retta R."/>
            <person name="Richardson S."/>
            <person name="Rise C."/>
            <person name="Rodriguez J."/>
            <person name="Rogers J."/>
            <person name="Rogov P."/>
            <person name="Rutman M."/>
            <person name="Schupbach R."/>
            <person name="Seaman C."/>
            <person name="Settipalli S."/>
            <person name="Sharpe T."/>
            <person name="Sheridan J."/>
            <person name="Sherpa N."/>
            <person name="Shi J."/>
            <person name="Smirnov S."/>
            <person name="Smith C."/>
            <person name="Sougnez C."/>
            <person name="Spencer B."/>
            <person name="Stalker J."/>
            <person name="Stange-thomann N."/>
            <person name="Stavropoulos S."/>
            <person name="Stetson K."/>
            <person name="Stone C."/>
            <person name="Stone S."/>
            <person name="Stubbs M."/>
            <person name="Talamas J."/>
            <person name="Tchuinga P."/>
            <person name="Tenzing P."/>
            <person name="Tesfaye S."/>
            <person name="Theodore J."/>
            <person name="Thoulutsang Y."/>
            <person name="Topham K."/>
            <person name="Towey S."/>
            <person name="Tsamla T."/>
            <person name="Tsomo N."/>
            <person name="Vallee D."/>
            <person name="Vassiliev H."/>
            <person name="Venkataraman V."/>
            <person name="Vinson J."/>
            <person name="Vo A."/>
            <person name="Wade C."/>
            <person name="Wang S."/>
            <person name="Wangchuk T."/>
            <person name="Wangdi T."/>
            <person name="Whittaker C."/>
            <person name="Wilkinson J."/>
            <person name="Wu Y."/>
            <person name="Wyman D."/>
            <person name="Yadav S."/>
            <person name="Yang S."/>
            <person name="Yang X."/>
            <person name="Yeager S."/>
            <person name="Yee E."/>
            <person name="Young G."/>
            <person name="Zainoun J."/>
            <person name="Zembeck L."/>
            <person name="Zimmer A."/>
            <person name="Zody M."/>
            <person name="Lander E."/>
        </authorList>
    </citation>
    <scope>NUCLEOTIDE SEQUENCE [LARGE SCALE GENOMIC DNA]</scope>
</reference>
<sequence>MLYVPKHWWHSVENLQLSISVNAWLPMESDRLCRIHEAASKLIISSISSNPGAWFNPNESPLPVKDGVNLLQLAISDYNEARTLEESEDNVGNTECGENSKFGLIKSAEKKSKPSNRNSDLNFKNFENVKPEASNTFKEGDMKSCSCEPDNLTEHQEKFQIFPVKEYCFEHCTAEM</sequence>
<keyword evidence="3" id="KW-1185">Reference proteome</keyword>
<evidence type="ECO:0000259" key="1">
    <source>
        <dbReference type="PROSITE" id="PS51184"/>
    </source>
</evidence>
<reference evidence="2" key="2">
    <citation type="submission" date="2025-08" db="UniProtKB">
        <authorList>
            <consortium name="Ensembl"/>
        </authorList>
    </citation>
    <scope>IDENTIFICATION</scope>
</reference>
<dbReference type="InterPro" id="IPR003347">
    <property type="entry name" value="JmjC_dom"/>
</dbReference>
<feature type="domain" description="JmjC" evidence="1">
    <location>
        <begin position="1"/>
        <end position="40"/>
    </location>
</feature>